<dbReference type="RefSeq" id="WP_006789568.1">
    <property type="nucleotide sequence ID" value="NZ_JH417572.1"/>
</dbReference>
<dbReference type="SUPFAM" id="SSF51726">
    <property type="entry name" value="UROD/MetE-like"/>
    <property type="match status" value="1"/>
</dbReference>
<dbReference type="InterPro" id="IPR038071">
    <property type="entry name" value="UROD/MetE-like_sf"/>
</dbReference>
<protein>
    <recommendedName>
        <fullName evidence="1">Uroporphyrinogen decarboxylase (URO-D) domain-containing protein</fullName>
    </recommendedName>
</protein>
<feature type="domain" description="Uroporphyrinogen decarboxylase (URO-D)" evidence="1">
    <location>
        <begin position="26"/>
        <end position="218"/>
    </location>
</feature>
<dbReference type="Pfam" id="PF01208">
    <property type="entry name" value="URO-D"/>
    <property type="match status" value="1"/>
</dbReference>
<dbReference type="GO" id="GO:0006779">
    <property type="term" value="P:porphyrin-containing compound biosynthetic process"/>
    <property type="evidence" value="ECO:0007669"/>
    <property type="project" value="InterPro"/>
</dbReference>
<accession>G9YG17</accession>
<dbReference type="InterPro" id="IPR052024">
    <property type="entry name" value="Methanogen_methyltrans"/>
</dbReference>
<dbReference type="PANTHER" id="PTHR47099:SF1">
    <property type="entry name" value="METHYLCOBAMIDE:COM METHYLTRANSFERASE MTBA"/>
    <property type="match status" value="1"/>
</dbReference>
<dbReference type="PANTHER" id="PTHR47099">
    <property type="entry name" value="METHYLCOBAMIDE:COM METHYLTRANSFERASE MTBA"/>
    <property type="match status" value="1"/>
</dbReference>
<dbReference type="EMBL" id="AGCJ01000018">
    <property type="protein sequence ID" value="EHM42447.1"/>
    <property type="molecule type" value="Genomic_DNA"/>
</dbReference>
<dbReference type="STRING" id="861450.HMPREF0080_00581"/>
<reference evidence="2 3" key="1">
    <citation type="submission" date="2011-08" db="EMBL/GenBank/DDBJ databases">
        <authorList>
            <person name="Weinstock G."/>
            <person name="Sodergren E."/>
            <person name="Clifton S."/>
            <person name="Fulton L."/>
            <person name="Fulton B."/>
            <person name="Courtney L."/>
            <person name="Fronick C."/>
            <person name="Harrison M."/>
            <person name="Strong C."/>
            <person name="Farmer C."/>
            <person name="Delahaunty K."/>
            <person name="Markovic C."/>
            <person name="Hall O."/>
            <person name="Minx P."/>
            <person name="Tomlinson C."/>
            <person name="Mitreva M."/>
            <person name="Hou S."/>
            <person name="Chen J."/>
            <person name="Wollam A."/>
            <person name="Pepin K.H."/>
            <person name="Johnson M."/>
            <person name="Bhonagiri V."/>
            <person name="Zhang X."/>
            <person name="Suruliraj S."/>
            <person name="Warren W."/>
            <person name="Chinwalla A."/>
            <person name="Mardis E.R."/>
            <person name="Wilson R.K."/>
        </authorList>
    </citation>
    <scope>NUCLEOTIDE SEQUENCE [LARGE SCALE GENOMIC DNA]</scope>
    <source>
        <strain evidence="2 3">F0357</strain>
    </source>
</reference>
<evidence type="ECO:0000313" key="3">
    <source>
        <dbReference type="Proteomes" id="UP000005481"/>
    </source>
</evidence>
<comment type="caution">
    <text evidence="2">The sequence shown here is derived from an EMBL/GenBank/DDBJ whole genome shotgun (WGS) entry which is preliminary data.</text>
</comment>
<dbReference type="Gene3D" id="3.20.20.210">
    <property type="match status" value="1"/>
</dbReference>
<sequence>MAEIKDYPCSYGTKEDSIVSLVQKCGLAIPDVYRNGADMVTLARAVKAELNDKVVYLPFDHVVEAEALGASVNYGSAQVGPRSNGYVCTRLEEISALPDLDVTKGRMAEVLQACRILADEGETVILEVVGPVTVLNSLIDLKEVFKGMRRKPDLMNQIFDKIERNLQTYIKAAVDTGVKIISYGDAVATVTIMGPKILTDYTVNRVAPFLKVLEATVEHKALFLLCPKTAFALTGTETGIYEPLGVTDRSTLTYEDGWLYAVGKAGFMGQMCIKNAKSTVNANKILKITLQ</sequence>
<name>G9YG17_9FIRM</name>
<organism evidence="2 3">
    <name type="scientific">Anaeroglobus geminatus F0357</name>
    <dbReference type="NCBI Taxonomy" id="861450"/>
    <lineage>
        <taxon>Bacteria</taxon>
        <taxon>Bacillati</taxon>
        <taxon>Bacillota</taxon>
        <taxon>Negativicutes</taxon>
        <taxon>Veillonellales</taxon>
        <taxon>Veillonellaceae</taxon>
        <taxon>Anaeroglobus</taxon>
    </lineage>
</organism>
<evidence type="ECO:0000313" key="2">
    <source>
        <dbReference type="EMBL" id="EHM42447.1"/>
    </source>
</evidence>
<dbReference type="eggNOG" id="COG0407">
    <property type="taxonomic scope" value="Bacteria"/>
</dbReference>
<dbReference type="OrthoDB" id="2135496at2"/>
<gene>
    <name evidence="2" type="ORF">HMPREF0080_00581</name>
</gene>
<keyword evidence="3" id="KW-1185">Reference proteome</keyword>
<dbReference type="InterPro" id="IPR000257">
    <property type="entry name" value="Uroporphyrinogen_deCOase"/>
</dbReference>
<proteinExistence type="predicted"/>
<dbReference type="Proteomes" id="UP000005481">
    <property type="component" value="Unassembled WGS sequence"/>
</dbReference>
<evidence type="ECO:0000259" key="1">
    <source>
        <dbReference type="Pfam" id="PF01208"/>
    </source>
</evidence>
<dbReference type="AlphaFoldDB" id="G9YG17"/>
<dbReference type="HOGENOM" id="CLU_040933_2_1_9"/>
<dbReference type="GO" id="GO:0004853">
    <property type="term" value="F:uroporphyrinogen decarboxylase activity"/>
    <property type="evidence" value="ECO:0007669"/>
    <property type="project" value="InterPro"/>
</dbReference>